<dbReference type="InterPro" id="IPR026000">
    <property type="entry name" value="Apc5_dom"/>
</dbReference>
<dbReference type="Pfam" id="PF13374">
    <property type="entry name" value="TPR_10"/>
    <property type="match status" value="3"/>
</dbReference>
<dbReference type="AlphaFoldDB" id="A0A7C3PFW5"/>
<dbReference type="Pfam" id="PF12862">
    <property type="entry name" value="ANAPC5"/>
    <property type="match status" value="1"/>
</dbReference>
<accession>A0A7C3PFW5</accession>
<dbReference type="InterPro" id="IPR019734">
    <property type="entry name" value="TPR_rpt"/>
</dbReference>
<dbReference type="PANTHER" id="PTHR19959:SF119">
    <property type="entry name" value="FUNGAL LIPASE-LIKE DOMAIN-CONTAINING PROTEIN"/>
    <property type="match status" value="1"/>
</dbReference>
<dbReference type="EMBL" id="DSRU01000303">
    <property type="protein sequence ID" value="HFN00193.1"/>
    <property type="molecule type" value="Genomic_DNA"/>
</dbReference>
<dbReference type="SMART" id="SM00028">
    <property type="entry name" value="TPR"/>
    <property type="match status" value="3"/>
</dbReference>
<evidence type="ECO:0000313" key="2">
    <source>
        <dbReference type="EMBL" id="HFN00193.1"/>
    </source>
</evidence>
<name>A0A7C3PFW5_9CYAN</name>
<reference evidence="2" key="1">
    <citation type="journal article" date="2020" name="mSystems">
        <title>Genome- and Community-Level Interaction Insights into Carbon Utilization and Element Cycling Functions of Hydrothermarchaeota in Hydrothermal Sediment.</title>
        <authorList>
            <person name="Zhou Z."/>
            <person name="Liu Y."/>
            <person name="Xu W."/>
            <person name="Pan J."/>
            <person name="Luo Z.H."/>
            <person name="Li M."/>
        </authorList>
    </citation>
    <scope>NUCLEOTIDE SEQUENCE [LARGE SCALE GENOMIC DNA]</scope>
    <source>
        <strain evidence="2">SpSt-418</strain>
    </source>
</reference>
<evidence type="ECO:0000259" key="1">
    <source>
        <dbReference type="Pfam" id="PF12862"/>
    </source>
</evidence>
<proteinExistence type="predicted"/>
<feature type="domain" description="Anaphase-promoting complex subunit 5" evidence="1">
    <location>
        <begin position="111"/>
        <end position="131"/>
    </location>
</feature>
<sequence>MSYHYPEVASTAIHILIEADSEKLLAIAISVAPQVGDSLGQAIARFLKQQPRDFTQANRLLNLIPQSSVVLAQAAVLLTQQALRGLPADPSDFQKSNERARLLNKLSNRLSDVGSRSAALSAIKEAVRIRRALAEQAPEEFEPDLAKSLNNLSNCLSAMGSRSAALSAIKEAVRIRRALAERAPEEFEPDLAKSLNNLSNQLSDVGDSAAALDAIEEAVRMYRPLAVRSSDTFEPDLAMSLNNLSNRLSDVGDSAAALAAIEEAVKIYQRLAERSPAAILILKHLYCSQSV</sequence>
<dbReference type="InterPro" id="IPR011990">
    <property type="entry name" value="TPR-like_helical_dom_sf"/>
</dbReference>
<comment type="caution">
    <text evidence="2">The sequence shown here is derived from an EMBL/GenBank/DDBJ whole genome shotgun (WGS) entry which is preliminary data.</text>
</comment>
<organism evidence="2">
    <name type="scientific">Oscillatoriales cyanobacterium SpSt-418</name>
    <dbReference type="NCBI Taxonomy" id="2282169"/>
    <lineage>
        <taxon>Bacteria</taxon>
        <taxon>Bacillati</taxon>
        <taxon>Cyanobacteriota</taxon>
        <taxon>Cyanophyceae</taxon>
        <taxon>Oscillatoriophycideae</taxon>
        <taxon>Oscillatoriales</taxon>
    </lineage>
</organism>
<dbReference type="Gene3D" id="1.25.40.10">
    <property type="entry name" value="Tetratricopeptide repeat domain"/>
    <property type="match status" value="2"/>
</dbReference>
<protein>
    <submittedName>
        <fullName evidence="2">Tetratricopeptide repeat protein</fullName>
    </submittedName>
</protein>
<dbReference type="PANTHER" id="PTHR19959">
    <property type="entry name" value="KINESIN LIGHT CHAIN"/>
    <property type="match status" value="1"/>
</dbReference>
<dbReference type="SUPFAM" id="SSF48452">
    <property type="entry name" value="TPR-like"/>
    <property type="match status" value="1"/>
</dbReference>
<gene>
    <name evidence="2" type="ORF">ENR64_21040</name>
</gene>